<dbReference type="SUPFAM" id="SSF55729">
    <property type="entry name" value="Acyl-CoA N-acyltransferases (Nat)"/>
    <property type="match status" value="1"/>
</dbReference>
<dbReference type="GO" id="GO:0016747">
    <property type="term" value="F:acyltransferase activity, transferring groups other than amino-acyl groups"/>
    <property type="evidence" value="ECO:0007669"/>
    <property type="project" value="InterPro"/>
</dbReference>
<dbReference type="CDD" id="cd04301">
    <property type="entry name" value="NAT_SF"/>
    <property type="match status" value="1"/>
</dbReference>
<dbReference type="InterPro" id="IPR016181">
    <property type="entry name" value="Acyl_CoA_acyltransferase"/>
</dbReference>
<comment type="catalytic activity">
    <reaction evidence="3">
        <text>L-methionine sulfoximine + acetyl-CoA = N-acetyl-L-methionine sulfoximine + CoA + H(+)</text>
        <dbReference type="Rhea" id="RHEA:47660"/>
        <dbReference type="ChEBI" id="CHEBI:15378"/>
        <dbReference type="ChEBI" id="CHEBI:57287"/>
        <dbReference type="ChEBI" id="CHEBI:57288"/>
        <dbReference type="ChEBI" id="CHEBI:87826"/>
        <dbReference type="ChEBI" id="CHEBI:87827"/>
    </reaction>
</comment>
<dbReference type="PROSITE" id="PS51186">
    <property type="entry name" value="GNAT"/>
    <property type="match status" value="1"/>
</dbReference>
<dbReference type="EMBL" id="PVZS01000011">
    <property type="protein sequence ID" value="PSC04824.1"/>
    <property type="molecule type" value="Genomic_DNA"/>
</dbReference>
<accession>A0A2T1HT63</accession>
<protein>
    <submittedName>
        <fullName evidence="6">GNAT family N-acetyltransferase</fullName>
    </submittedName>
</protein>
<dbReference type="Gene3D" id="3.40.630.30">
    <property type="match status" value="1"/>
</dbReference>
<dbReference type="Proteomes" id="UP000239772">
    <property type="component" value="Unassembled WGS sequence"/>
</dbReference>
<dbReference type="AlphaFoldDB" id="A0A2T1HT63"/>
<feature type="domain" description="N-acetyltransferase" evidence="5">
    <location>
        <begin position="3"/>
        <end position="165"/>
    </location>
</feature>
<dbReference type="OrthoDB" id="5459937at2"/>
<dbReference type="PANTHER" id="PTHR43072">
    <property type="entry name" value="N-ACETYLTRANSFERASE"/>
    <property type="match status" value="1"/>
</dbReference>
<dbReference type="PANTHER" id="PTHR43072:SF23">
    <property type="entry name" value="UPF0039 PROTEIN C11D3.02C"/>
    <property type="match status" value="1"/>
</dbReference>
<comment type="caution">
    <text evidence="6">The sequence shown here is derived from an EMBL/GenBank/DDBJ whole genome shotgun (WGS) entry which is preliminary data.</text>
</comment>
<keyword evidence="7" id="KW-1185">Reference proteome</keyword>
<keyword evidence="2" id="KW-0012">Acyltransferase</keyword>
<keyword evidence="1 6" id="KW-0808">Transferase</keyword>
<evidence type="ECO:0000259" key="5">
    <source>
        <dbReference type="PROSITE" id="PS51186"/>
    </source>
</evidence>
<dbReference type="InterPro" id="IPR000182">
    <property type="entry name" value="GNAT_dom"/>
</dbReference>
<evidence type="ECO:0000256" key="2">
    <source>
        <dbReference type="ARBA" id="ARBA00023315"/>
    </source>
</evidence>
<comment type="catalytic activity">
    <reaction evidence="4">
        <text>L-methionine sulfone + acetyl-CoA = N-acetyl-L-methionine sulfone + CoA + H(+)</text>
        <dbReference type="Rhea" id="RHEA:47656"/>
        <dbReference type="ChEBI" id="CHEBI:15378"/>
        <dbReference type="ChEBI" id="CHEBI:57287"/>
        <dbReference type="ChEBI" id="CHEBI:57288"/>
        <dbReference type="ChEBI" id="CHEBI:87824"/>
        <dbReference type="ChEBI" id="CHEBI:87825"/>
    </reaction>
</comment>
<name>A0A2T1HT63_9HYPH</name>
<proteinExistence type="predicted"/>
<dbReference type="FunFam" id="3.40.630.30:FF:000026">
    <property type="entry name" value="Phosphinothricin acetyltransferase"/>
    <property type="match status" value="1"/>
</dbReference>
<evidence type="ECO:0000313" key="7">
    <source>
        <dbReference type="Proteomes" id="UP000239772"/>
    </source>
</evidence>
<dbReference type="RefSeq" id="WP_106337250.1">
    <property type="nucleotide sequence ID" value="NZ_PVZS01000011.1"/>
</dbReference>
<evidence type="ECO:0000256" key="1">
    <source>
        <dbReference type="ARBA" id="ARBA00022679"/>
    </source>
</evidence>
<evidence type="ECO:0000313" key="6">
    <source>
        <dbReference type="EMBL" id="PSC04824.1"/>
    </source>
</evidence>
<organism evidence="6 7">
    <name type="scientific">Alsobacter soli</name>
    <dbReference type="NCBI Taxonomy" id="2109933"/>
    <lineage>
        <taxon>Bacteria</taxon>
        <taxon>Pseudomonadati</taxon>
        <taxon>Pseudomonadota</taxon>
        <taxon>Alphaproteobacteria</taxon>
        <taxon>Hyphomicrobiales</taxon>
        <taxon>Alsobacteraceae</taxon>
        <taxon>Alsobacter</taxon>
    </lineage>
</organism>
<sequence length="165" mass="18564">MQVTIREVQEADLPEVLDIYNDAVLNTTAVWSNHTADIESRRALLKDRKAKGYPFLVAALDHTVLGFASFGDFRPWDGYAHTVEHSVYVHRHHHGKGVGKALMPPLIEAARGLGKHVMVAGIDAANTSSIHFHKGFGFAEMGRLKEVGWKFDRWLDLVFMQKMLD</sequence>
<gene>
    <name evidence="6" type="ORF">SLNSH_12120</name>
</gene>
<dbReference type="Pfam" id="PF00583">
    <property type="entry name" value="Acetyltransf_1"/>
    <property type="match status" value="1"/>
</dbReference>
<evidence type="ECO:0000256" key="3">
    <source>
        <dbReference type="ARBA" id="ARBA00050603"/>
    </source>
</evidence>
<reference evidence="7" key="1">
    <citation type="submission" date="2018-03" db="EMBL/GenBank/DDBJ databases">
        <authorList>
            <person name="Sun L."/>
            <person name="Liu H."/>
            <person name="Chen W."/>
            <person name="Huang K."/>
            <person name="Liu W."/>
            <person name="Gao X."/>
        </authorList>
    </citation>
    <scope>NUCLEOTIDE SEQUENCE [LARGE SCALE GENOMIC DNA]</scope>
    <source>
        <strain evidence="7">SH9</strain>
    </source>
</reference>
<evidence type="ECO:0000256" key="4">
    <source>
        <dbReference type="ARBA" id="ARBA00051334"/>
    </source>
</evidence>